<name>A0ABP9MXE5_9GAMM</name>
<accession>A0ABP9MXE5</accession>
<comment type="caution">
    <text evidence="1">The sequence shown here is derived from an EMBL/GenBank/DDBJ whole genome shotgun (WGS) entry which is preliminary data.</text>
</comment>
<organism evidence="1 2">
    <name type="scientific">Wohlfahrtiimonas larvae</name>
    <dbReference type="NCBI Taxonomy" id="1157986"/>
    <lineage>
        <taxon>Bacteria</taxon>
        <taxon>Pseudomonadati</taxon>
        <taxon>Pseudomonadota</taxon>
        <taxon>Gammaproteobacteria</taxon>
        <taxon>Cardiobacteriales</taxon>
        <taxon>Ignatzschineriaceae</taxon>
        <taxon>Wohlfahrtiimonas</taxon>
    </lineage>
</organism>
<gene>
    <name evidence="1" type="ORF">GCM10023338_21790</name>
</gene>
<evidence type="ECO:0000313" key="1">
    <source>
        <dbReference type="EMBL" id="GAA5103355.1"/>
    </source>
</evidence>
<proteinExistence type="predicted"/>
<keyword evidence="2" id="KW-1185">Reference proteome</keyword>
<evidence type="ECO:0000313" key="2">
    <source>
        <dbReference type="Proteomes" id="UP001500631"/>
    </source>
</evidence>
<reference evidence="2" key="1">
    <citation type="journal article" date="2019" name="Int. J. Syst. Evol. Microbiol.">
        <title>The Global Catalogue of Microorganisms (GCM) 10K type strain sequencing project: providing services to taxonomists for standard genome sequencing and annotation.</title>
        <authorList>
            <consortium name="The Broad Institute Genomics Platform"/>
            <consortium name="The Broad Institute Genome Sequencing Center for Infectious Disease"/>
            <person name="Wu L."/>
            <person name="Ma J."/>
        </authorList>
    </citation>
    <scope>NUCLEOTIDE SEQUENCE [LARGE SCALE GENOMIC DNA]</scope>
    <source>
        <strain evidence="2">JCM 18424</strain>
    </source>
</reference>
<dbReference type="EMBL" id="BAABKE010000009">
    <property type="protein sequence ID" value="GAA5103355.1"/>
    <property type="molecule type" value="Genomic_DNA"/>
</dbReference>
<dbReference type="Proteomes" id="UP001500631">
    <property type="component" value="Unassembled WGS sequence"/>
</dbReference>
<protein>
    <submittedName>
        <fullName evidence="1">Uncharacterized protein</fullName>
    </submittedName>
</protein>
<dbReference type="RefSeq" id="WP_077926840.1">
    <property type="nucleotide sequence ID" value="NZ_BAABKE010000009.1"/>
</dbReference>
<sequence>MLTYEDLFVFIDITEIHPSSKSIITINETGSPFSLMPPTSGTELNEKFIDQMKLFVSTIAHPTLLNDLQKLCQEKTFGIVLNYNAIGFHVNIVQERLAVANLKYFIPNSEKNLDQIKETLNGYFMNFTTITE</sequence>